<evidence type="ECO:0000313" key="5">
    <source>
        <dbReference type="Proteomes" id="UP001084650"/>
    </source>
</evidence>
<feature type="domain" description="YoaR-like putative peptidoglycan binding" evidence="3">
    <location>
        <begin position="277"/>
        <end position="346"/>
    </location>
</feature>
<keyword evidence="2" id="KW-1133">Transmembrane helix</keyword>
<dbReference type="Pfam" id="PF12229">
    <property type="entry name" value="PG_binding_4"/>
    <property type="match status" value="1"/>
</dbReference>
<sequence>MRLLKRRTNQRGTTSMPLEGHTPATPGGKHGTLRRFRLLWLLLTAPFAVLASLYLGDLLLSSDRVPRGVSAAGVPIGGMQRGDAEDRLRADVTPRATQPVSVTLGDEDGEIDPTSVGLSVDWAATVAQAGVQPLNPITRLTSLFTTREIGVVSTADDAALTAALEQLGSTIAKDPVEGSVRFQGREPIAVDPENGRQLDVDTSAALLKRDWAAGATLDLPVLELEPSTTTSDVQAAIDDIASPAVSAPVVIAGDGDARAVISEDVIAAAMTFDVEDGDIVATVDKTVIADAARPQLAASETPLRNATIDFAASPPVKVPSQDGRRIDYDATLADLMDALTSTDERDTTAVYVDEPATFTTADLDALGAIEVIGEFQTSGFSGDSGVNIKRAAGAIDGLVVAPGETFSLNAATNPRNAANGYVEAGIILDGRPDSGVGGGVSQVATTLFNAAYFAGMELVEHQEHSYYISRYPAGREATVFGDVIDVKFRNDGPTPVQIQTVWTSGSVTVRLIGIKRYEVTSAQSPRTAPTSPRTITIPEGESCSASGGAPGFTITDTRTLRDIVTGETRTESHTVRYDPIPKVVCGG</sequence>
<name>A0ABT4HIG9_MYCIR</name>
<dbReference type="PANTHER" id="PTHR35788:SF1">
    <property type="entry name" value="EXPORTED PROTEIN"/>
    <property type="match status" value="1"/>
</dbReference>
<comment type="caution">
    <text evidence="4">The sequence shown here is derived from an EMBL/GenBank/DDBJ whole genome shotgun (WGS) entry which is preliminary data.</text>
</comment>
<dbReference type="InterPro" id="IPR007391">
    <property type="entry name" value="Vancomycin_resist_VanW"/>
</dbReference>
<keyword evidence="5" id="KW-1185">Reference proteome</keyword>
<proteinExistence type="predicted"/>
<gene>
    <name evidence="4" type="ORF">OY187_18215</name>
</gene>
<evidence type="ECO:0000259" key="3">
    <source>
        <dbReference type="Pfam" id="PF12229"/>
    </source>
</evidence>
<dbReference type="Pfam" id="PF04294">
    <property type="entry name" value="VanW"/>
    <property type="match status" value="1"/>
</dbReference>
<accession>A0ABT4HIG9</accession>
<dbReference type="EMBL" id="JAPQYE010000008">
    <property type="protein sequence ID" value="MCZ0729987.1"/>
    <property type="molecule type" value="Genomic_DNA"/>
</dbReference>
<feature type="region of interest" description="Disordered" evidence="1">
    <location>
        <begin position="1"/>
        <end position="28"/>
    </location>
</feature>
<feature type="transmembrane region" description="Helical" evidence="2">
    <location>
        <begin position="38"/>
        <end position="56"/>
    </location>
</feature>
<dbReference type="InterPro" id="IPR052913">
    <property type="entry name" value="Glycopeptide_resist_protein"/>
</dbReference>
<dbReference type="RefSeq" id="WP_268786795.1">
    <property type="nucleotide sequence ID" value="NZ_JAPQYE010000008.1"/>
</dbReference>
<keyword evidence="2" id="KW-0812">Transmembrane</keyword>
<organism evidence="4 5">
    <name type="scientific">Mycolicibacterium iranicum</name>
    <name type="common">Mycobacterium iranicum</name>
    <dbReference type="NCBI Taxonomy" id="912594"/>
    <lineage>
        <taxon>Bacteria</taxon>
        <taxon>Bacillati</taxon>
        <taxon>Actinomycetota</taxon>
        <taxon>Actinomycetes</taxon>
        <taxon>Mycobacteriales</taxon>
        <taxon>Mycobacteriaceae</taxon>
        <taxon>Mycolicibacterium</taxon>
    </lineage>
</organism>
<dbReference type="InterPro" id="IPR022029">
    <property type="entry name" value="YoaR-like_PG-bd"/>
</dbReference>
<protein>
    <submittedName>
        <fullName evidence="4">VanW family protein</fullName>
    </submittedName>
</protein>
<dbReference type="Proteomes" id="UP001084650">
    <property type="component" value="Unassembled WGS sequence"/>
</dbReference>
<evidence type="ECO:0000256" key="2">
    <source>
        <dbReference type="SAM" id="Phobius"/>
    </source>
</evidence>
<evidence type="ECO:0000256" key="1">
    <source>
        <dbReference type="SAM" id="MobiDB-lite"/>
    </source>
</evidence>
<dbReference type="PANTHER" id="PTHR35788">
    <property type="entry name" value="EXPORTED PROTEIN-RELATED"/>
    <property type="match status" value="1"/>
</dbReference>
<reference evidence="4" key="1">
    <citation type="submission" date="2022-12" db="EMBL/GenBank/DDBJ databases">
        <title>Whole genome sequence of Mycolicibacterium iranicum strain SBH312.</title>
        <authorList>
            <person name="Jani J."/>
            <person name="Arifin Mustapha Z."/>
            <person name="Ahmed K."/>
            <person name="Kai Ling C."/>
        </authorList>
    </citation>
    <scope>NUCLEOTIDE SEQUENCE</scope>
    <source>
        <strain evidence="4">SBH312</strain>
    </source>
</reference>
<evidence type="ECO:0000313" key="4">
    <source>
        <dbReference type="EMBL" id="MCZ0729987.1"/>
    </source>
</evidence>
<keyword evidence="2" id="KW-0472">Membrane</keyword>